<gene>
    <name evidence="3" type="ORF">F3087_45435</name>
</gene>
<comment type="caution">
    <text evidence="3">The sequence shown here is derived from an EMBL/GenBank/DDBJ whole genome shotgun (WGS) entry which is preliminary data.</text>
</comment>
<feature type="transmembrane region" description="Helical" evidence="2">
    <location>
        <begin position="108"/>
        <end position="127"/>
    </location>
</feature>
<evidence type="ECO:0000313" key="3">
    <source>
        <dbReference type="EMBL" id="KAA8877237.1"/>
    </source>
</evidence>
<feature type="region of interest" description="Disordered" evidence="1">
    <location>
        <begin position="32"/>
        <end position="97"/>
    </location>
</feature>
<accession>A0A5N0DJJ4</accession>
<proteinExistence type="predicted"/>
<sequence>MTPEEFGYLLGSLSFPVAGLVLLTVGLVQRSKSKPQRYQSYPGQPGAYPSPPPYGYAPPPVDYTAQPVDSVSRPQYAPTDAYEPYPQSPAGYPAPPAHPPVYPPKRKGTGLIIAGIVLLVLTVMSAVGRNASNVRSAGEPHVAQCVSAAGCDIAHLAAARTR</sequence>
<protein>
    <submittedName>
        <fullName evidence="3">Uncharacterized protein</fullName>
    </submittedName>
</protein>
<evidence type="ECO:0000256" key="2">
    <source>
        <dbReference type="SAM" id="Phobius"/>
    </source>
</evidence>
<reference evidence="3 4" key="1">
    <citation type="submission" date="2019-09" db="EMBL/GenBank/DDBJ databases">
        <authorList>
            <person name="Wang X."/>
        </authorList>
    </citation>
    <scope>NUCLEOTIDE SEQUENCE [LARGE SCALE GENOMIC DNA]</scope>
    <source>
        <strain evidence="3 4">CICC 11023</strain>
    </source>
</reference>
<keyword evidence="4" id="KW-1185">Reference proteome</keyword>
<evidence type="ECO:0000256" key="1">
    <source>
        <dbReference type="SAM" id="MobiDB-lite"/>
    </source>
</evidence>
<keyword evidence="2" id="KW-0472">Membrane</keyword>
<organism evidence="3 4">
    <name type="scientific">Nocardia colli</name>
    <dbReference type="NCBI Taxonomy" id="2545717"/>
    <lineage>
        <taxon>Bacteria</taxon>
        <taxon>Bacillati</taxon>
        <taxon>Actinomycetota</taxon>
        <taxon>Actinomycetes</taxon>
        <taxon>Mycobacteriales</taxon>
        <taxon>Nocardiaceae</taxon>
        <taxon>Nocardia</taxon>
    </lineage>
</organism>
<feature type="compositionally biased region" description="Pro residues" evidence="1">
    <location>
        <begin position="48"/>
        <end position="61"/>
    </location>
</feature>
<dbReference type="AlphaFoldDB" id="A0A5N0DJJ4"/>
<name>A0A5N0DJJ4_9NOCA</name>
<feature type="transmembrane region" description="Helical" evidence="2">
    <location>
        <begin position="6"/>
        <end position="28"/>
    </location>
</feature>
<evidence type="ECO:0000313" key="4">
    <source>
        <dbReference type="Proteomes" id="UP000323876"/>
    </source>
</evidence>
<keyword evidence="2" id="KW-0812">Transmembrane</keyword>
<dbReference type="RefSeq" id="WP_150408425.1">
    <property type="nucleotide sequence ID" value="NZ_VXLC01000055.1"/>
</dbReference>
<dbReference type="Proteomes" id="UP000323876">
    <property type="component" value="Unassembled WGS sequence"/>
</dbReference>
<keyword evidence="2" id="KW-1133">Transmembrane helix</keyword>
<dbReference type="EMBL" id="VXLC01000055">
    <property type="protein sequence ID" value="KAA8877237.1"/>
    <property type="molecule type" value="Genomic_DNA"/>
</dbReference>